<dbReference type="InterPro" id="IPR022641">
    <property type="entry name" value="CheR_N"/>
</dbReference>
<dbReference type="InterPro" id="IPR050903">
    <property type="entry name" value="Bact_Chemotaxis_MeTrfase"/>
</dbReference>
<feature type="active site" evidence="1">
    <location>
        <position position="54"/>
    </location>
</feature>
<keyword evidence="5" id="KW-0808">Transferase</keyword>
<feature type="active site" evidence="1">
    <location>
        <position position="27"/>
    </location>
</feature>
<dbReference type="GO" id="GO:0008168">
    <property type="term" value="F:methyltransferase activity"/>
    <property type="evidence" value="ECO:0007669"/>
    <property type="project" value="UniProtKB-KW"/>
</dbReference>
<dbReference type="PROSITE" id="PS50123">
    <property type="entry name" value="CHER"/>
    <property type="match status" value="1"/>
</dbReference>
<dbReference type="Pfam" id="PF01739">
    <property type="entry name" value="CheR"/>
    <property type="match status" value="1"/>
</dbReference>
<dbReference type="RefSeq" id="WP_380749870.1">
    <property type="nucleotide sequence ID" value="NZ_JBHULT010000006.1"/>
</dbReference>
<dbReference type="InterPro" id="IPR022642">
    <property type="entry name" value="CheR_C"/>
</dbReference>
<dbReference type="GO" id="GO:0032259">
    <property type="term" value="P:methylation"/>
    <property type="evidence" value="ECO:0007669"/>
    <property type="project" value="UniProtKB-KW"/>
</dbReference>
<feature type="domain" description="CheR-type methyltransferase" evidence="4">
    <location>
        <begin position="221"/>
        <end position="496"/>
    </location>
</feature>
<dbReference type="SUPFAM" id="SSF47757">
    <property type="entry name" value="Chemotaxis receptor methyltransferase CheR, N-terminal domain"/>
    <property type="match status" value="1"/>
</dbReference>
<dbReference type="PANTHER" id="PTHR24422:SF27">
    <property type="entry name" value="PROTEIN-GLUTAMATE O-METHYLTRANSFERASE"/>
    <property type="match status" value="1"/>
</dbReference>
<dbReference type="PROSITE" id="PS50122">
    <property type="entry name" value="CHEB"/>
    <property type="match status" value="1"/>
</dbReference>
<gene>
    <name evidence="5" type="ORF">ACFSTG_06465</name>
</gene>
<dbReference type="PANTHER" id="PTHR24422">
    <property type="entry name" value="CHEMOTAXIS PROTEIN METHYLTRANSFERASE"/>
    <property type="match status" value="1"/>
</dbReference>
<keyword evidence="6" id="KW-1185">Reference proteome</keyword>
<dbReference type="InterPro" id="IPR013656">
    <property type="entry name" value="PAS_4"/>
</dbReference>
<feature type="active site" evidence="1">
    <location>
        <position position="148"/>
    </location>
</feature>
<feature type="compositionally biased region" description="Basic residues" evidence="2">
    <location>
        <begin position="643"/>
        <end position="653"/>
    </location>
</feature>
<sequence>MDKKLPDNSQILELSENKFPVVGVGASAGGLSAFKEFVGGIPENSGMAYVLVQHLDPNHESLLSEILQKSTGLPVHEITDDLKVKPDHIYIIPSNKMLIASDGVLMLSKRPAPEKNKKNLPIDLFFKSLAIIHGSHSLGVVLSGTASDGTQGLKDIKSKGGITFAQDEDSAEWPQMPNNAVNAGVVDYILPPSKIPNKILELIKNKNSKTEGQPEVTDEVEETFQQILSLIRMRRNTDFTYYKESTIKRRILRRMVLNKYTSAQSYLNFLKENPNEIDVLYQDLLIPVTSFFRDPLVFENLSQSVLPLLIKKKKESEPIRVWIAGCSTGQEAYSLAICIHEQLKEHSSPKSKKISNLNGFSSNVQIFASDISEPAISYARKGIYKKGEVENISPKRLQDYFNKYNEGYQIKKEIRESCVFAIHNFLKDPPFGNMDLISCRNVLIYLQPYLQKKALTAFHYSLKPDGYLLLGKSENVGSVPGYFTPTGKKEKLFKKNNIPESFNIPTGKNHLKKPEFKVHEPTTVKRTDFQGTADEILLKKYTAASVVINEAMDIVLFRGSTSNYLEQESGAPSHNLMKMAKTGLAFELRNIIHKVKKDGKPVKKNIIYTEQNGNRQTITVEAMILPKLVDPHYLIIFQPSVSKPKKPNKSKGPGKKDEKDLRIKELEDELAQSREDMLRITQEQEAVNEELQSANEEFMSGSEELQSVNEELETSKEELQSTNEELTVTNQELGTLNYQLTEERNFARAIINTTREPLIVLNGKLEVITSNKAFHETFCERSDYTEGKKLYELNNNQWDIPKVRKLLESILPKDKRVENFEVIHNFKTMGERSMILNAMEIGDETRKNNLILLSIEDITERKAMARKLEDTMHRYKEMIYSSPSLIAILEGPAFIISIANEPFLNQLGKGENVIGTSYLEAVPELADQGLGEILRKVYKTGKPKYVHEML</sequence>
<dbReference type="SUPFAM" id="SSF55785">
    <property type="entry name" value="PYP-like sensor domain (PAS domain)"/>
    <property type="match status" value="2"/>
</dbReference>
<dbReference type="SUPFAM" id="SSF53335">
    <property type="entry name" value="S-adenosyl-L-methionine-dependent methyltransferases"/>
    <property type="match status" value="1"/>
</dbReference>
<dbReference type="InterPro" id="IPR000673">
    <property type="entry name" value="Sig_transdc_resp-reg_Me-estase"/>
</dbReference>
<dbReference type="SMART" id="SM00138">
    <property type="entry name" value="MeTrc"/>
    <property type="match status" value="1"/>
</dbReference>
<dbReference type="SUPFAM" id="SSF52738">
    <property type="entry name" value="Methylesterase CheB, C-terminal domain"/>
    <property type="match status" value="1"/>
</dbReference>
<dbReference type="Gene3D" id="3.40.50.180">
    <property type="entry name" value="Methylesterase CheB, C-terminal domain"/>
    <property type="match status" value="1"/>
</dbReference>
<dbReference type="EMBL" id="JBHULT010000006">
    <property type="protein sequence ID" value="MFD2517530.1"/>
    <property type="molecule type" value="Genomic_DNA"/>
</dbReference>
<dbReference type="InterPro" id="IPR000780">
    <property type="entry name" value="CheR_MeTrfase"/>
</dbReference>
<dbReference type="InterPro" id="IPR035909">
    <property type="entry name" value="CheB_C"/>
</dbReference>
<evidence type="ECO:0000313" key="6">
    <source>
        <dbReference type="Proteomes" id="UP001597468"/>
    </source>
</evidence>
<dbReference type="Gene3D" id="3.30.450.20">
    <property type="entry name" value="PAS domain"/>
    <property type="match status" value="2"/>
</dbReference>
<evidence type="ECO:0000256" key="1">
    <source>
        <dbReference type="PROSITE-ProRule" id="PRU00050"/>
    </source>
</evidence>
<dbReference type="Gene3D" id="3.40.50.150">
    <property type="entry name" value="Vaccinia Virus protein VP39"/>
    <property type="match status" value="1"/>
</dbReference>
<keyword evidence="1" id="KW-0145">Chemotaxis</keyword>
<evidence type="ECO:0000259" key="4">
    <source>
        <dbReference type="PROSITE" id="PS50123"/>
    </source>
</evidence>
<dbReference type="CDD" id="cd16434">
    <property type="entry name" value="CheB-CheR_fusion"/>
    <property type="match status" value="1"/>
</dbReference>
<dbReference type="InterPro" id="IPR035965">
    <property type="entry name" value="PAS-like_dom_sf"/>
</dbReference>
<name>A0ABW5IVV3_9FLAO</name>
<keyword evidence="5" id="KW-0489">Methyltransferase</keyword>
<evidence type="ECO:0000256" key="2">
    <source>
        <dbReference type="SAM" id="MobiDB-lite"/>
    </source>
</evidence>
<feature type="domain" description="CheB-type methylesterase" evidence="3">
    <location>
        <begin position="21"/>
        <end position="206"/>
    </location>
</feature>
<dbReference type="InterPro" id="IPR000014">
    <property type="entry name" value="PAS"/>
</dbReference>
<evidence type="ECO:0000313" key="5">
    <source>
        <dbReference type="EMBL" id="MFD2517530.1"/>
    </source>
</evidence>
<dbReference type="Pfam" id="PF03705">
    <property type="entry name" value="CheR_N"/>
    <property type="match status" value="1"/>
</dbReference>
<dbReference type="PRINTS" id="PR00996">
    <property type="entry name" value="CHERMTFRASE"/>
</dbReference>
<feature type="region of interest" description="Disordered" evidence="2">
    <location>
        <begin position="640"/>
        <end position="662"/>
    </location>
</feature>
<evidence type="ECO:0000259" key="3">
    <source>
        <dbReference type="PROSITE" id="PS50122"/>
    </source>
</evidence>
<accession>A0ABW5IVV3</accession>
<dbReference type="SMART" id="SM00091">
    <property type="entry name" value="PAS"/>
    <property type="match status" value="2"/>
</dbReference>
<dbReference type="Pfam" id="PF01339">
    <property type="entry name" value="CheB_methylest"/>
    <property type="match status" value="1"/>
</dbReference>
<reference evidence="6" key="1">
    <citation type="journal article" date="2019" name="Int. J. Syst. Evol. Microbiol.">
        <title>The Global Catalogue of Microorganisms (GCM) 10K type strain sequencing project: providing services to taxonomists for standard genome sequencing and annotation.</title>
        <authorList>
            <consortium name="The Broad Institute Genomics Platform"/>
            <consortium name="The Broad Institute Genome Sequencing Center for Infectious Disease"/>
            <person name="Wu L."/>
            <person name="Ma J."/>
        </authorList>
    </citation>
    <scope>NUCLEOTIDE SEQUENCE [LARGE SCALE GENOMIC DNA]</scope>
    <source>
        <strain evidence="6">KCTC 42585</strain>
    </source>
</reference>
<dbReference type="Proteomes" id="UP001597468">
    <property type="component" value="Unassembled WGS sequence"/>
</dbReference>
<dbReference type="Pfam" id="PF08448">
    <property type="entry name" value="PAS_4"/>
    <property type="match status" value="1"/>
</dbReference>
<dbReference type="InterPro" id="IPR029063">
    <property type="entry name" value="SAM-dependent_MTases_sf"/>
</dbReference>
<comment type="caution">
    <text evidence="5">The sequence shown here is derived from an EMBL/GenBank/DDBJ whole genome shotgun (WGS) entry which is preliminary data.</text>
</comment>
<dbReference type="NCBIfam" id="TIGR00229">
    <property type="entry name" value="sensory_box"/>
    <property type="match status" value="1"/>
</dbReference>
<keyword evidence="1" id="KW-0378">Hydrolase</keyword>
<organism evidence="5 6">
    <name type="scientific">Salinimicrobium flavum</name>
    <dbReference type="NCBI Taxonomy" id="1737065"/>
    <lineage>
        <taxon>Bacteria</taxon>
        <taxon>Pseudomonadati</taxon>
        <taxon>Bacteroidota</taxon>
        <taxon>Flavobacteriia</taxon>
        <taxon>Flavobacteriales</taxon>
        <taxon>Flavobacteriaceae</taxon>
        <taxon>Salinimicrobium</taxon>
    </lineage>
</organism>
<proteinExistence type="predicted"/>
<protein>
    <submittedName>
        <fullName evidence="5">CheR family methyltransferase</fullName>
    </submittedName>
</protein>